<comment type="subunit">
    <text evidence="10">Part of the heterodimeric THUMPD2-TRM112 methyltransferase complex; this complex forms an active tRNA methyltransferase, where TRMT112 acts as an activator of the catalytic subunit THUMPD2.</text>
</comment>
<evidence type="ECO:0000256" key="11">
    <source>
        <dbReference type="ARBA" id="ARBA00072638"/>
    </source>
</evidence>
<feature type="region of interest" description="Disordered" evidence="13">
    <location>
        <begin position="392"/>
        <end position="430"/>
    </location>
</feature>
<dbReference type="PANTHER" id="PTHR14911">
    <property type="entry name" value="THUMP DOMAIN-CONTAINING"/>
    <property type="match status" value="1"/>
</dbReference>
<keyword evidence="5" id="KW-0694">RNA-binding</keyword>
<evidence type="ECO:0000313" key="16">
    <source>
        <dbReference type="RefSeq" id="XP_019302190.2"/>
    </source>
</evidence>
<dbReference type="GO" id="GO:0043527">
    <property type="term" value="C:tRNA methyltransferase complex"/>
    <property type="evidence" value="ECO:0007669"/>
    <property type="project" value="UniProtKB-ARBA"/>
</dbReference>
<evidence type="ECO:0000256" key="4">
    <source>
        <dbReference type="ARBA" id="ARBA00022679"/>
    </source>
</evidence>
<evidence type="ECO:0000259" key="14">
    <source>
        <dbReference type="Pfam" id="PF01170"/>
    </source>
</evidence>
<evidence type="ECO:0000256" key="10">
    <source>
        <dbReference type="ARBA" id="ARBA00065362"/>
    </source>
</evidence>
<evidence type="ECO:0000256" key="8">
    <source>
        <dbReference type="ARBA" id="ARBA00050381"/>
    </source>
</evidence>
<feature type="domain" description="Ribosomal RNA large subunit methyltransferase K/L-like methyltransferase" evidence="14">
    <location>
        <begin position="248"/>
        <end position="385"/>
    </location>
</feature>
<evidence type="ECO:0000256" key="12">
    <source>
        <dbReference type="ARBA" id="ARBA00077987"/>
    </source>
</evidence>
<dbReference type="SUPFAM" id="SSF53335">
    <property type="entry name" value="S-adenosyl-L-methionine-dependent methyltransferases"/>
    <property type="match status" value="1"/>
</dbReference>
<sequence length="477" mass="52480">MAAVPTDSGSLPAAGARFFCTAGRGLEPFLMREVRARLAATQVEYISGKVFFTTCSDLNMLKKLKSAERLFLLIKKQFPLNVSSVSKGKILSEIQRLINDDPESWLNAISTWKNLLELDAKKDKLFQRAANPPKRKVEENDIISAKKLKTEQSQELQESGECLLEKQTEEETQEQGDFFTEREKSQEAFQNDVVKAADAKNQKDLTFRVSCRCSGAIAKTFTAQIFIHLNDIYSVVGIPVFRIPLASRAYIKTAGLRSTIAWALASLAEIQAGAFVLDPMCGLGTILLEAAKEWPDVYYVGADVSDSQLLGAYDNLKAAGLKNKIELLQVSVIDLPLPSESVDIIISDIPFGKKFKLGEDIKSILQEMERVLHVGGAIVLLLSEEHHRRLKDGEQSSIPLNSKDSHTGEPSIKKCLKPGGKTGTSETVSSSLEASSQECLDKTPPFGSLVPVECHKVSLGRTDAFICKYRKLPSLGL</sequence>
<dbReference type="GO" id="GO:0016423">
    <property type="term" value="F:tRNA (guanine) methyltransferase activity"/>
    <property type="evidence" value="ECO:0007669"/>
    <property type="project" value="TreeGrafter"/>
</dbReference>
<evidence type="ECO:0000256" key="3">
    <source>
        <dbReference type="ARBA" id="ARBA00022603"/>
    </source>
</evidence>
<proteinExistence type="inferred from homology"/>
<dbReference type="CTD" id="80745"/>
<evidence type="ECO:0000313" key="15">
    <source>
        <dbReference type="Proteomes" id="UP001165780"/>
    </source>
</evidence>
<dbReference type="CDD" id="cd02440">
    <property type="entry name" value="AdoMet_MTases"/>
    <property type="match status" value="1"/>
</dbReference>
<dbReference type="CDD" id="cd11715">
    <property type="entry name" value="THUMP_AdoMetMT"/>
    <property type="match status" value="1"/>
</dbReference>
<keyword evidence="6" id="KW-0007">Acetylation</keyword>
<comment type="similarity">
    <text evidence="2">Belongs to the methyltransferase superfamily.</text>
</comment>
<evidence type="ECO:0000256" key="1">
    <source>
        <dbReference type="ARBA" id="ARBA00004123"/>
    </source>
</evidence>
<comment type="subcellular location">
    <subcellularLocation>
        <location evidence="1">Nucleus</location>
    </subcellularLocation>
</comment>
<reference evidence="16" key="1">
    <citation type="submission" date="2025-08" db="UniProtKB">
        <authorList>
            <consortium name="RefSeq"/>
        </authorList>
    </citation>
    <scope>IDENTIFICATION</scope>
    <source>
        <tissue evidence="16">Whole blood</tissue>
    </source>
</reference>
<name>A0A9V1FGC8_PANPR</name>
<evidence type="ECO:0000256" key="13">
    <source>
        <dbReference type="SAM" id="MobiDB-lite"/>
    </source>
</evidence>
<evidence type="ECO:0000256" key="2">
    <source>
        <dbReference type="ARBA" id="ARBA00008361"/>
    </source>
</evidence>
<dbReference type="Proteomes" id="UP001165780">
    <property type="component" value="Unplaced"/>
</dbReference>
<dbReference type="GO" id="GO:0030488">
    <property type="term" value="P:tRNA methylation"/>
    <property type="evidence" value="ECO:0007669"/>
    <property type="project" value="TreeGrafter"/>
</dbReference>
<dbReference type="RefSeq" id="XP_019302190.2">
    <property type="nucleotide sequence ID" value="XM_019446645.2"/>
</dbReference>
<dbReference type="GeneID" id="109265432"/>
<dbReference type="AlphaFoldDB" id="A0A9V1FGC8"/>
<accession>A0A9V1FGC8</accession>
<dbReference type="Gene3D" id="3.40.50.150">
    <property type="entry name" value="Vaccinia Virus protein VP39"/>
    <property type="match status" value="1"/>
</dbReference>
<dbReference type="GO" id="GO:0003723">
    <property type="term" value="F:RNA binding"/>
    <property type="evidence" value="ECO:0007669"/>
    <property type="project" value="UniProtKB-KW"/>
</dbReference>
<keyword evidence="7" id="KW-0539">Nucleus</keyword>
<dbReference type="FunFam" id="3.40.50.150:FF:000177">
    <property type="entry name" value="THUMP domain containing 2, isoform CRA_b"/>
    <property type="match status" value="1"/>
</dbReference>
<dbReference type="Pfam" id="PF01170">
    <property type="entry name" value="UPF0020"/>
    <property type="match status" value="1"/>
</dbReference>
<keyword evidence="3" id="KW-0489">Methyltransferase</keyword>
<keyword evidence="15" id="KW-1185">Reference proteome</keyword>
<gene>
    <name evidence="16" type="primary">THUMPD2</name>
</gene>
<keyword evidence="4" id="KW-0808">Transferase</keyword>
<evidence type="ECO:0000256" key="9">
    <source>
        <dbReference type="ARBA" id="ARBA00055679"/>
    </source>
</evidence>
<dbReference type="PANTHER" id="PTHR14911:SF1">
    <property type="entry name" value="THUMP DOMAIN-CONTAINING PROTEIN 2"/>
    <property type="match status" value="1"/>
</dbReference>
<dbReference type="InterPro" id="IPR029063">
    <property type="entry name" value="SAM-dependent_MTases_sf"/>
</dbReference>
<dbReference type="GO" id="GO:0005634">
    <property type="term" value="C:nucleus"/>
    <property type="evidence" value="ECO:0007669"/>
    <property type="project" value="UniProtKB-SubCell"/>
</dbReference>
<protein>
    <recommendedName>
        <fullName evidence="11">U6 snRNA (guanine-N(2))-methyltransferase THUMPD2</fullName>
    </recommendedName>
    <alternativeName>
        <fullName evidence="12">THUMP domain-containing protein 2</fullName>
    </alternativeName>
</protein>
<comment type="catalytic activity">
    <reaction evidence="8">
        <text>guanosine in U6 snRNA + S-adenosyl-L-methionine = N(2)-methylguanosine in U6 snRNA + S-adenosyl-L-homocysteine + H(+)</text>
        <dbReference type="Rhea" id="RHEA:83423"/>
        <dbReference type="Rhea" id="RHEA-COMP:20128"/>
        <dbReference type="Rhea" id="RHEA-COMP:20129"/>
        <dbReference type="ChEBI" id="CHEBI:15378"/>
        <dbReference type="ChEBI" id="CHEBI:57856"/>
        <dbReference type="ChEBI" id="CHEBI:59789"/>
        <dbReference type="ChEBI" id="CHEBI:74269"/>
        <dbReference type="ChEBI" id="CHEBI:74481"/>
    </reaction>
    <physiologicalReaction direction="left-to-right" evidence="8">
        <dbReference type="Rhea" id="RHEA:83424"/>
    </physiologicalReaction>
</comment>
<evidence type="ECO:0000256" key="6">
    <source>
        <dbReference type="ARBA" id="ARBA00022990"/>
    </source>
</evidence>
<organism evidence="15 16">
    <name type="scientific">Panthera pardus</name>
    <name type="common">Leopard</name>
    <name type="synonym">Felis pardus</name>
    <dbReference type="NCBI Taxonomy" id="9691"/>
    <lineage>
        <taxon>Eukaryota</taxon>
        <taxon>Metazoa</taxon>
        <taxon>Chordata</taxon>
        <taxon>Craniata</taxon>
        <taxon>Vertebrata</taxon>
        <taxon>Euteleostomi</taxon>
        <taxon>Mammalia</taxon>
        <taxon>Eutheria</taxon>
        <taxon>Laurasiatheria</taxon>
        <taxon>Carnivora</taxon>
        <taxon>Feliformia</taxon>
        <taxon>Felidae</taxon>
        <taxon>Pantherinae</taxon>
        <taxon>Panthera</taxon>
    </lineage>
</organism>
<evidence type="ECO:0000256" key="7">
    <source>
        <dbReference type="ARBA" id="ARBA00023242"/>
    </source>
</evidence>
<dbReference type="InterPro" id="IPR000241">
    <property type="entry name" value="RlmKL-like_Mtase"/>
</dbReference>
<comment type="function">
    <text evidence="9">Catalytic subunit of the THUMPD2-TRM112 methyltransferase complex, that specifically mediates the S-adenosyl-L-methionine-dependent N(2)-methylation of guanosine nucleotides, most probably at position 72 (m2G72), in the U6snRNA of the major spliceosome. This modification in the U6 snRNA affects the constitutive splicing efficiency of introns that have suboptimal splice sites and can impact final mRNA levels.</text>
</comment>
<evidence type="ECO:0000256" key="5">
    <source>
        <dbReference type="ARBA" id="ARBA00022884"/>
    </source>
</evidence>